<sequence>MAPAQTLRELSLERSSEYVEFISKLASYHQKRGTYFDPEPKVGTKHMNLFQLYKAVTSRGGYDVVSDEKLAWRKLGQEFNLGSSNLPAIAFQLKGVYYKYLAAYEISTHWGEEPPPKEILEDLTARGGGLRTRTVQNFVPPGKRDGGPNDFSEASGDDGTPSRERNVSEDTPGSVGRATRGLRQQPPQRIIFQPDTGPARQSRNISTTSHPPQPQNHFQNIQQQQAIQVPRGASTSYNPANNFEISSTVTNYEPRSQIPLTLRPIITPANNPIEFARRKKILEENRKTQGSGRTQRQNKGVILPGSGFEGPNIYVRCLCALRSGIPAEQDYALHHLVKISMERGDKYRFEGFPGLAEGLIEKLLEVSSLFYEVKWNLKYVYDDDQNGDTLNGLDGTPDILEKISQLKKIPIDDNIQEKEFGDNLLRINEAALTLRNMVMLEENALYVSELPLLRDLLSIILNLPNLDSVVELKHYALDIAEQITKYLHLDENDPLFISLLNQIYLEDRGSILTALRAIIRISMNLEQNNFLRGVPIKIIERILDCILLYDEDLVSTCLDFLYQYTAIVDNVEPMLSKGYLEPLINQLVRFLLFDARTVENEISTGNDCRIPAPTSIAPIPQELFVQLMSREEPERSSLWLRCLFEEDAMESITQIALWQAYQSCFSSSVPESGIPLLPAADFIKNVSTTFADKAAAQVQPGAVQKFIIKGIRYRKIPVDIKGDEFHKCCWRCPNKESTACNQFFMSPQCMYQHILTTHLAAYQREDGLFNNSSDNLYTCGWNNCQRFVNEPARKLSQIASHIKVHLPPPTFNSPSLARENHVQPAQPPTKKHKPSYIVQSKRRKFVYHVTAVDERQEAAGIPLTAVLILRNLTRTLPKIEPNESTIKTKDTAPWVDQFFKPIEPRLFEIMAYNKSLTLYMTDLLNCIKES</sequence>
<feature type="domain" description="ARID" evidence="6">
    <location>
        <begin position="15"/>
        <end position="109"/>
    </location>
</feature>
<dbReference type="PANTHER" id="PTHR22970">
    <property type="entry name" value="AT-RICH INTERACTIVE DOMAIN-CONTAINING PROTEIN 2"/>
    <property type="match status" value="1"/>
</dbReference>
<dbReference type="OMA" id="DKYKFDS"/>
<feature type="region of interest" description="Disordered" evidence="5">
    <location>
        <begin position="131"/>
        <end position="216"/>
    </location>
</feature>
<keyword evidence="9" id="KW-1185">Reference proteome</keyword>
<keyword evidence="3" id="KW-0804">Transcription</keyword>
<proteinExistence type="predicted"/>
<keyword evidence="4" id="KW-0539">Nucleus</keyword>
<evidence type="ECO:0000256" key="1">
    <source>
        <dbReference type="ARBA" id="ARBA00022853"/>
    </source>
</evidence>
<dbReference type="InterPro" id="IPR001606">
    <property type="entry name" value="ARID_dom"/>
</dbReference>
<dbReference type="InterPro" id="IPR016024">
    <property type="entry name" value="ARM-type_fold"/>
</dbReference>
<comment type="caution">
    <text evidence="8">The sequence shown here is derived from an EMBL/GenBank/DDBJ whole genome shotgun (WGS) entry which is preliminary data.</text>
</comment>
<dbReference type="EMBL" id="JNVN01000472">
    <property type="protein sequence ID" value="KHJ35224.1"/>
    <property type="molecule type" value="Genomic_DNA"/>
</dbReference>
<reference evidence="8 9" key="1">
    <citation type="journal article" date="2014" name="BMC Genomics">
        <title>Adaptive genomic structural variation in the grape powdery mildew pathogen, Erysiphe necator.</title>
        <authorList>
            <person name="Jones L."/>
            <person name="Riaz S."/>
            <person name="Morales-Cruz A."/>
            <person name="Amrine K.C."/>
            <person name="McGuire B."/>
            <person name="Gubler W.D."/>
            <person name="Walker M.A."/>
            <person name="Cantu D."/>
        </authorList>
    </citation>
    <scope>NUCLEOTIDE SEQUENCE [LARGE SCALE GENOMIC DNA]</scope>
    <source>
        <strain evidence="9">c</strain>
    </source>
</reference>
<dbReference type="InterPro" id="IPR052406">
    <property type="entry name" value="Chromatin_Remodeling_Comp"/>
</dbReference>
<evidence type="ECO:0000313" key="8">
    <source>
        <dbReference type="EMBL" id="KHJ35224.1"/>
    </source>
</evidence>
<dbReference type="AlphaFoldDB" id="A0A0B1PF48"/>
<dbReference type="GO" id="GO:0003677">
    <property type="term" value="F:DNA binding"/>
    <property type="evidence" value="ECO:0007669"/>
    <property type="project" value="InterPro"/>
</dbReference>
<dbReference type="CDD" id="cd16100">
    <property type="entry name" value="ARID"/>
    <property type="match status" value="1"/>
</dbReference>
<dbReference type="SMART" id="SM01014">
    <property type="entry name" value="ARID"/>
    <property type="match status" value="1"/>
</dbReference>
<name>A0A0B1PF48_UNCNE</name>
<evidence type="ECO:0000313" key="9">
    <source>
        <dbReference type="Proteomes" id="UP000030854"/>
    </source>
</evidence>
<dbReference type="STRING" id="52586.A0A0B1PF48"/>
<protein>
    <submittedName>
        <fullName evidence="8">Putative rsc complex subunit rsc9</fullName>
    </submittedName>
</protein>
<evidence type="ECO:0000259" key="7">
    <source>
        <dbReference type="PROSITE" id="PS51526"/>
    </source>
</evidence>
<dbReference type="SUPFAM" id="SSF46774">
    <property type="entry name" value="ARID-like"/>
    <property type="match status" value="1"/>
</dbReference>
<dbReference type="PROSITE" id="PS51011">
    <property type="entry name" value="ARID"/>
    <property type="match status" value="1"/>
</dbReference>
<keyword evidence="1" id="KW-0156">Chromatin regulator</keyword>
<gene>
    <name evidence="8" type="ORF">EV44_g0882</name>
</gene>
<feature type="compositionally biased region" description="Polar residues" evidence="5">
    <location>
        <begin position="199"/>
        <end position="209"/>
    </location>
</feature>
<dbReference type="Gene3D" id="1.10.150.60">
    <property type="entry name" value="ARID DNA-binding domain"/>
    <property type="match status" value="1"/>
</dbReference>
<feature type="domain" description="RFX-type winged-helix" evidence="7">
    <location>
        <begin position="636"/>
        <end position="715"/>
    </location>
</feature>
<keyword evidence="2" id="KW-0805">Transcription regulation</keyword>
<feature type="compositionally biased region" description="Low complexity" evidence="5">
    <location>
        <begin position="183"/>
        <end position="194"/>
    </location>
</feature>
<evidence type="ECO:0000256" key="4">
    <source>
        <dbReference type="ARBA" id="ARBA00023242"/>
    </source>
</evidence>
<evidence type="ECO:0000259" key="6">
    <source>
        <dbReference type="PROSITE" id="PS51011"/>
    </source>
</evidence>
<dbReference type="Pfam" id="PF01388">
    <property type="entry name" value="ARID"/>
    <property type="match status" value="1"/>
</dbReference>
<dbReference type="SUPFAM" id="SSF48371">
    <property type="entry name" value="ARM repeat"/>
    <property type="match status" value="1"/>
</dbReference>
<dbReference type="InterPro" id="IPR003150">
    <property type="entry name" value="DNA-bd_RFX"/>
</dbReference>
<dbReference type="SMART" id="SM00501">
    <property type="entry name" value="BRIGHT"/>
    <property type="match status" value="1"/>
</dbReference>
<evidence type="ECO:0000256" key="5">
    <source>
        <dbReference type="SAM" id="MobiDB-lite"/>
    </source>
</evidence>
<dbReference type="GO" id="GO:0016586">
    <property type="term" value="C:RSC-type complex"/>
    <property type="evidence" value="ECO:0007669"/>
    <property type="project" value="TreeGrafter"/>
</dbReference>
<dbReference type="GO" id="GO:0006325">
    <property type="term" value="P:chromatin organization"/>
    <property type="evidence" value="ECO:0007669"/>
    <property type="project" value="UniProtKB-KW"/>
</dbReference>
<dbReference type="PROSITE" id="PS51526">
    <property type="entry name" value="RFX_DBD"/>
    <property type="match status" value="1"/>
</dbReference>
<evidence type="ECO:0000256" key="2">
    <source>
        <dbReference type="ARBA" id="ARBA00023015"/>
    </source>
</evidence>
<dbReference type="GO" id="GO:0006355">
    <property type="term" value="P:regulation of DNA-templated transcription"/>
    <property type="evidence" value="ECO:0007669"/>
    <property type="project" value="InterPro"/>
</dbReference>
<dbReference type="HOGENOM" id="CLU_008152_1_0_1"/>
<evidence type="ECO:0000256" key="3">
    <source>
        <dbReference type="ARBA" id="ARBA00023163"/>
    </source>
</evidence>
<dbReference type="Proteomes" id="UP000030854">
    <property type="component" value="Unassembled WGS sequence"/>
</dbReference>
<dbReference type="PANTHER" id="PTHR22970:SF14">
    <property type="entry name" value="AT-RICH INTERACTIVE DOMAIN-CONTAINING PROTEIN 2"/>
    <property type="match status" value="1"/>
</dbReference>
<dbReference type="InterPro" id="IPR036431">
    <property type="entry name" value="ARID_dom_sf"/>
</dbReference>
<accession>A0A0B1PF48</accession>
<dbReference type="FunFam" id="1.10.150.60:FF:000021">
    <property type="entry name" value="Chromatin structure-remodeling complex subunit rsc9"/>
    <property type="match status" value="1"/>
</dbReference>
<organism evidence="8 9">
    <name type="scientific">Uncinula necator</name>
    <name type="common">Grape powdery mildew</name>
    <dbReference type="NCBI Taxonomy" id="52586"/>
    <lineage>
        <taxon>Eukaryota</taxon>
        <taxon>Fungi</taxon>
        <taxon>Dikarya</taxon>
        <taxon>Ascomycota</taxon>
        <taxon>Pezizomycotina</taxon>
        <taxon>Leotiomycetes</taxon>
        <taxon>Erysiphales</taxon>
        <taxon>Erysiphaceae</taxon>
        <taxon>Erysiphe</taxon>
    </lineage>
</organism>